<dbReference type="Pfam" id="PF01103">
    <property type="entry name" value="Omp85"/>
    <property type="match status" value="1"/>
</dbReference>
<evidence type="ECO:0000256" key="5">
    <source>
        <dbReference type="SAM" id="SignalP"/>
    </source>
</evidence>
<dbReference type="Gene3D" id="3.10.20.310">
    <property type="entry name" value="membrane protein fhac"/>
    <property type="match status" value="1"/>
</dbReference>
<gene>
    <name evidence="8" type="ORF">DFP89_11135</name>
</gene>
<dbReference type="Gene3D" id="2.40.160.50">
    <property type="entry name" value="membrane protein fhac: a member of the omp85/tpsb transporter family"/>
    <property type="match status" value="1"/>
</dbReference>
<feature type="signal peptide" evidence="5">
    <location>
        <begin position="1"/>
        <end position="24"/>
    </location>
</feature>
<keyword evidence="9" id="KW-1185">Reference proteome</keyword>
<dbReference type="Proteomes" id="UP000253345">
    <property type="component" value="Unassembled WGS sequence"/>
</dbReference>
<dbReference type="InterPro" id="IPR039910">
    <property type="entry name" value="D15-like"/>
</dbReference>
<dbReference type="InterPro" id="IPR010827">
    <property type="entry name" value="BamA/TamA_POTRA"/>
</dbReference>
<evidence type="ECO:0000256" key="3">
    <source>
        <dbReference type="ARBA" id="ARBA00022692"/>
    </source>
</evidence>
<evidence type="ECO:0000313" key="8">
    <source>
        <dbReference type="EMBL" id="RCW82831.1"/>
    </source>
</evidence>
<dbReference type="GO" id="GO:0019867">
    <property type="term" value="C:outer membrane"/>
    <property type="evidence" value="ECO:0007669"/>
    <property type="project" value="InterPro"/>
</dbReference>
<reference evidence="8 9" key="1">
    <citation type="submission" date="2018-07" db="EMBL/GenBank/DDBJ databases">
        <title>Genomic Encyclopedia of Type Strains, Phase III (KMG-III): the genomes of soil and plant-associated and newly described type strains.</title>
        <authorList>
            <person name="Whitman W."/>
        </authorList>
    </citation>
    <scope>NUCLEOTIDE SEQUENCE [LARGE SCALE GENOMIC DNA]</scope>
    <source>
        <strain evidence="8 9">CECT 8525</strain>
    </source>
</reference>
<evidence type="ECO:0000259" key="6">
    <source>
        <dbReference type="Pfam" id="PF01103"/>
    </source>
</evidence>
<evidence type="ECO:0000256" key="1">
    <source>
        <dbReference type="ARBA" id="ARBA00004370"/>
    </source>
</evidence>
<comment type="caution">
    <text evidence="8">The sequence shown here is derived from an EMBL/GenBank/DDBJ whole genome shotgun (WGS) entry which is preliminary data.</text>
</comment>
<dbReference type="Pfam" id="PF07244">
    <property type="entry name" value="POTRA"/>
    <property type="match status" value="1"/>
</dbReference>
<feature type="domain" description="POTRA" evidence="7">
    <location>
        <begin position="239"/>
        <end position="309"/>
    </location>
</feature>
<keyword evidence="2" id="KW-1134">Transmembrane beta strand</keyword>
<accession>A0A368YRI0</accession>
<keyword evidence="4" id="KW-0472">Membrane</keyword>
<feature type="domain" description="Bacterial surface antigen (D15)" evidence="6">
    <location>
        <begin position="332"/>
        <end position="642"/>
    </location>
</feature>
<name>A0A368YRI0_9RHOB</name>
<evidence type="ECO:0000313" key="9">
    <source>
        <dbReference type="Proteomes" id="UP000253345"/>
    </source>
</evidence>
<evidence type="ECO:0000256" key="4">
    <source>
        <dbReference type="ARBA" id="ARBA00023136"/>
    </source>
</evidence>
<sequence length="642" mass="68804">MKNWVKAGTAAAFVLGTGAGMVLAQSSGSSSSGSSGSGASGSSSSAPTFFGWFGGAKGNDASPVDVDFQIEGGGDDLLKAIRATSLLVSAQDEGRVTGQDMLAAARGDYARILGVLYDEGYFSGIIDIALDGVEAASIAPLDAPKVVRKVVVHVDPGPQFHYSRADIGPVAPKTELPRNYRKGSIARTGEMKRAATAAVDGWRNVGYAKAAVAETDITADHATNLVDSHILMAPGPELRFGKLTIRGYKRLDPRRLRKMAGFPTGERFDPEELEDMRKRLRRSGVFSAITLTEADAANPDGTLDVDLLISEEKLRRLGAGFEYSNTEGLSLTGYWINRNLFRGGERLRFDASVEDIGGNDRMDYTLGVRIDRPATLNADTTAYVETDIGKLNEDDYDLKYATFGLGFTYIPDDHLTADIALQYRALRAVDESGVTNFRLFALPMSVIWDMRDDETDAKNGYYLQGGLVPFLGLQDETGSGAQVLAESRIYRSFGTDDRFTLAGRARLGTVLGPEIEETPRDYLFYSGGGGTVRGQPYESLGVEVIPGDDGPVKTGGMSVVNLTAEARIQIREKIGTAIFVDAGRVWTDSGFSGGTDWHAGAGAGIRYKTPIGPLRFDLAMPLGGGYDDDSGLQVYIGLGQAF</sequence>
<dbReference type="PANTHER" id="PTHR12815:SF18">
    <property type="entry name" value="SORTING AND ASSEMBLY MACHINERY COMPONENT 50 HOMOLOG"/>
    <property type="match status" value="1"/>
</dbReference>
<dbReference type="OrthoDB" id="9769707at2"/>
<dbReference type="RefSeq" id="WP_114349514.1">
    <property type="nucleotide sequence ID" value="NZ_QPJL01000011.1"/>
</dbReference>
<evidence type="ECO:0000259" key="7">
    <source>
        <dbReference type="Pfam" id="PF07244"/>
    </source>
</evidence>
<evidence type="ECO:0000256" key="2">
    <source>
        <dbReference type="ARBA" id="ARBA00022452"/>
    </source>
</evidence>
<protein>
    <submittedName>
        <fullName evidence="8">Autotransporter secretion outer membrane protein TamA</fullName>
    </submittedName>
</protein>
<dbReference type="InterPro" id="IPR000184">
    <property type="entry name" value="Bac_surfAg_D15"/>
</dbReference>
<dbReference type="AlphaFoldDB" id="A0A368YRI0"/>
<keyword evidence="3" id="KW-0812">Transmembrane</keyword>
<dbReference type="EMBL" id="QPJL01000011">
    <property type="protein sequence ID" value="RCW82831.1"/>
    <property type="molecule type" value="Genomic_DNA"/>
</dbReference>
<proteinExistence type="predicted"/>
<comment type="subcellular location">
    <subcellularLocation>
        <location evidence="1">Membrane</location>
    </subcellularLocation>
</comment>
<feature type="chain" id="PRO_5016768853" evidence="5">
    <location>
        <begin position="25"/>
        <end position="642"/>
    </location>
</feature>
<organism evidence="8 9">
    <name type="scientific">Paracoccus lutimaris</name>
    <dbReference type="NCBI Taxonomy" id="1490030"/>
    <lineage>
        <taxon>Bacteria</taxon>
        <taxon>Pseudomonadati</taxon>
        <taxon>Pseudomonadota</taxon>
        <taxon>Alphaproteobacteria</taxon>
        <taxon>Rhodobacterales</taxon>
        <taxon>Paracoccaceae</taxon>
        <taxon>Paracoccus</taxon>
    </lineage>
</organism>
<dbReference type="PANTHER" id="PTHR12815">
    <property type="entry name" value="SORTING AND ASSEMBLY MACHINERY SAMM50 PROTEIN FAMILY MEMBER"/>
    <property type="match status" value="1"/>
</dbReference>
<keyword evidence="5" id="KW-0732">Signal</keyword>